<protein>
    <recommendedName>
        <fullName evidence="1">SnoaL-like domain-containing protein</fullName>
    </recommendedName>
</protein>
<evidence type="ECO:0000259" key="1">
    <source>
        <dbReference type="Pfam" id="PF12680"/>
    </source>
</evidence>
<dbReference type="Pfam" id="PF12680">
    <property type="entry name" value="SnoaL_2"/>
    <property type="match status" value="1"/>
</dbReference>
<name>A0A1C5I895_9ACTN</name>
<evidence type="ECO:0000313" key="2">
    <source>
        <dbReference type="EMBL" id="SCG54467.1"/>
    </source>
</evidence>
<gene>
    <name evidence="2" type="ORF">GA0074704_3053</name>
</gene>
<dbReference type="EMBL" id="LT607751">
    <property type="protein sequence ID" value="SCG54467.1"/>
    <property type="molecule type" value="Genomic_DNA"/>
</dbReference>
<dbReference type="Proteomes" id="UP000198210">
    <property type="component" value="Chromosome I"/>
</dbReference>
<dbReference type="InterPro" id="IPR037401">
    <property type="entry name" value="SnoaL-like"/>
</dbReference>
<proteinExistence type="predicted"/>
<evidence type="ECO:0000313" key="3">
    <source>
        <dbReference type="Proteomes" id="UP000198210"/>
    </source>
</evidence>
<reference evidence="2 3" key="1">
    <citation type="submission" date="2016-06" db="EMBL/GenBank/DDBJ databases">
        <authorList>
            <person name="Kjaerup R.B."/>
            <person name="Dalgaard T.S."/>
            <person name="Juul-Madsen H.R."/>
        </authorList>
    </citation>
    <scope>NUCLEOTIDE SEQUENCE [LARGE SCALE GENOMIC DNA]</scope>
    <source>
        <strain evidence="2 3">DSM 45097</strain>
    </source>
</reference>
<feature type="domain" description="SnoaL-like" evidence="1">
    <location>
        <begin position="13"/>
        <end position="119"/>
    </location>
</feature>
<sequence length="147" mass="16579">MNVRETAQQAFKNHLEYLSSGRIEEWVDLFTEDGVLEFPYGPAGFPQKVAGKQALFDYMRNFPEHFEVEFVDLHFHETVDPTLVIAEFKSVGQAVGTGKPYNQTYISVVETVEGKISRYVDFWNPLVAAEALNVASDASMYAAFDAK</sequence>
<dbReference type="InterPro" id="IPR032710">
    <property type="entry name" value="NTF2-like_dom_sf"/>
</dbReference>
<organism evidence="2 3">
    <name type="scientific">Micromonospora siamensis</name>
    <dbReference type="NCBI Taxonomy" id="299152"/>
    <lineage>
        <taxon>Bacteria</taxon>
        <taxon>Bacillati</taxon>
        <taxon>Actinomycetota</taxon>
        <taxon>Actinomycetes</taxon>
        <taxon>Micromonosporales</taxon>
        <taxon>Micromonosporaceae</taxon>
        <taxon>Micromonospora</taxon>
    </lineage>
</organism>
<dbReference type="Gene3D" id="3.10.450.50">
    <property type="match status" value="1"/>
</dbReference>
<dbReference type="AlphaFoldDB" id="A0A1C5I895"/>
<keyword evidence="3" id="KW-1185">Reference proteome</keyword>
<dbReference type="SUPFAM" id="SSF54427">
    <property type="entry name" value="NTF2-like"/>
    <property type="match status" value="1"/>
</dbReference>
<accession>A0A1C5I895</accession>